<dbReference type="Proteomes" id="UP001296104">
    <property type="component" value="Unassembled WGS sequence"/>
</dbReference>
<accession>A0AAI8Z4Z3</accession>
<name>A0AAI8Z4Z3_9PEZI</name>
<feature type="region of interest" description="Disordered" evidence="1">
    <location>
        <begin position="49"/>
        <end position="69"/>
    </location>
</feature>
<keyword evidence="2" id="KW-0472">Membrane</keyword>
<keyword evidence="2" id="KW-1133">Transmembrane helix</keyword>
<dbReference type="EMBL" id="CAVMBE010000064">
    <property type="protein sequence ID" value="CAK4032471.1"/>
    <property type="molecule type" value="Genomic_DNA"/>
</dbReference>
<keyword evidence="2" id="KW-0812">Transmembrane</keyword>
<proteinExistence type="predicted"/>
<feature type="compositionally biased region" description="Basic and acidic residues" evidence="1">
    <location>
        <begin position="1"/>
        <end position="12"/>
    </location>
</feature>
<evidence type="ECO:0000313" key="4">
    <source>
        <dbReference type="Proteomes" id="UP001296104"/>
    </source>
</evidence>
<protein>
    <submittedName>
        <fullName evidence="3">Uncharacterized protein</fullName>
    </submittedName>
</protein>
<feature type="region of interest" description="Disordered" evidence="1">
    <location>
        <begin position="1"/>
        <end position="34"/>
    </location>
</feature>
<evidence type="ECO:0000313" key="3">
    <source>
        <dbReference type="EMBL" id="CAK4032471.1"/>
    </source>
</evidence>
<dbReference type="AlphaFoldDB" id="A0AAI8Z4Z3"/>
<feature type="transmembrane region" description="Helical" evidence="2">
    <location>
        <begin position="77"/>
        <end position="101"/>
    </location>
</feature>
<evidence type="ECO:0000256" key="1">
    <source>
        <dbReference type="SAM" id="MobiDB-lite"/>
    </source>
</evidence>
<comment type="caution">
    <text evidence="3">The sequence shown here is derived from an EMBL/GenBank/DDBJ whole genome shotgun (WGS) entry which is preliminary data.</text>
</comment>
<reference evidence="3" key="1">
    <citation type="submission" date="2023-11" db="EMBL/GenBank/DDBJ databases">
        <authorList>
            <person name="Alioto T."/>
            <person name="Alioto T."/>
            <person name="Gomez Garrido J."/>
        </authorList>
    </citation>
    <scope>NUCLEOTIDE SEQUENCE</scope>
</reference>
<evidence type="ECO:0000256" key="2">
    <source>
        <dbReference type="SAM" id="Phobius"/>
    </source>
</evidence>
<organism evidence="3 4">
    <name type="scientific">Lecanosticta acicola</name>
    <dbReference type="NCBI Taxonomy" id="111012"/>
    <lineage>
        <taxon>Eukaryota</taxon>
        <taxon>Fungi</taxon>
        <taxon>Dikarya</taxon>
        <taxon>Ascomycota</taxon>
        <taxon>Pezizomycotina</taxon>
        <taxon>Dothideomycetes</taxon>
        <taxon>Dothideomycetidae</taxon>
        <taxon>Mycosphaerellales</taxon>
        <taxon>Mycosphaerellaceae</taxon>
        <taxon>Lecanosticta</taxon>
    </lineage>
</organism>
<gene>
    <name evidence="3" type="ORF">LECACI_7A007629</name>
</gene>
<keyword evidence="4" id="KW-1185">Reference proteome</keyword>
<sequence length="294" mass="30550">MSSHSDVEKGAGVRDSFASVQQPHDSYVAHQGAFPPRYTEAVNDEMRRFPELQGQTGNREPLQYDEPAKRDKRRSGLYWALLALIILCFAASIGTGLGFYLTRNKSAEGNGQTSLQTRDVETTVTIYTTLSASTTSTSSSPATVTHTVFQTLSASPSTSTPQTSTVTAVVTQSPPETPTVTVTSTTTLAAGGGGAIAPSPPTTLSAVTVTPSPPPNAAEQAARSSIAAELSRLAQNLTPSAIPSDSTWLASTSTSTSTTILMTTPEAAPATTTQSVLPTHTGWVGRCGVPGESC</sequence>